<evidence type="ECO:0000256" key="2">
    <source>
        <dbReference type="SAM" id="SignalP"/>
    </source>
</evidence>
<gene>
    <name evidence="3" type="ORF">CUTER_07245</name>
</gene>
<organism evidence="3 4">
    <name type="scientific">Corynebacterium uterequi</name>
    <dbReference type="NCBI Taxonomy" id="1072256"/>
    <lineage>
        <taxon>Bacteria</taxon>
        <taxon>Bacillati</taxon>
        <taxon>Actinomycetota</taxon>
        <taxon>Actinomycetes</taxon>
        <taxon>Mycobacteriales</taxon>
        <taxon>Corynebacteriaceae</taxon>
        <taxon>Corynebacterium</taxon>
    </lineage>
</organism>
<evidence type="ECO:0008006" key="5">
    <source>
        <dbReference type="Google" id="ProtNLM"/>
    </source>
</evidence>
<evidence type="ECO:0000313" key="4">
    <source>
        <dbReference type="Proteomes" id="UP000035548"/>
    </source>
</evidence>
<proteinExistence type="predicted"/>
<keyword evidence="4" id="KW-1185">Reference proteome</keyword>
<dbReference type="AlphaFoldDB" id="A0A0G3HHM2"/>
<feature type="signal peptide" evidence="2">
    <location>
        <begin position="1"/>
        <end position="30"/>
    </location>
</feature>
<dbReference type="KEGG" id="cut:CUTER_07245"/>
<dbReference type="RefSeq" id="WP_052844066.1">
    <property type="nucleotide sequence ID" value="NZ_CP011546.1"/>
</dbReference>
<dbReference type="EMBL" id="CP011546">
    <property type="protein sequence ID" value="AKK11438.1"/>
    <property type="molecule type" value="Genomic_DNA"/>
</dbReference>
<keyword evidence="2" id="KW-0732">Signal</keyword>
<reference evidence="3 4" key="1">
    <citation type="journal article" date="2015" name="Genome Announc.">
        <title>Virulence Factor Genes Detected in the Complete Genome Sequence of Corynebacterium uterequi DSM 45634, Isolated from the Uterus of a Maiden Mare.</title>
        <authorList>
            <person name="Ruckert C."/>
            <person name="Kriete M."/>
            <person name="Jaenicke S."/>
            <person name="Winkler A."/>
            <person name="Tauch A."/>
        </authorList>
    </citation>
    <scope>NUCLEOTIDE SEQUENCE [LARGE SCALE GENOMIC DNA]</scope>
    <source>
        <strain evidence="3 4">DSM 45634</strain>
    </source>
</reference>
<evidence type="ECO:0000313" key="3">
    <source>
        <dbReference type="EMBL" id="AKK11438.1"/>
    </source>
</evidence>
<sequence length="304" mass="32680">MDLPSRRAQAPLLVAAALMISTLSAGIAHAIPDPTTHVELNASEENTVRGKASFNFADGRTVGIPALRELRRYAWQENLPFNGTSIREAAAAHGLTTMEAYANAPQSDGGLVRIAVQRAFEEPGSVAEASLRDHSRPTSAAACSIPGSEFDHTVAHCQRFSSATYNGHSSFSENLAWGADTLTEAIINQWGKAEVAALKQSNGGWNSATGHLHTLLNPEYIYYGFSAVDTERGEYGTSYSTQASPQRIDADNLPDKRQTVYLHRSVTSGETPTGAHSPEPATADPSLFSQMSSVFKSVFLRRDA</sequence>
<reference evidence="4" key="2">
    <citation type="submission" date="2015-05" db="EMBL/GenBank/DDBJ databases">
        <title>Complete genome sequence of Corynebacterium uterequi DSM 45634, isolated from the uterus of a maiden mare.</title>
        <authorList>
            <person name="Ruckert C."/>
            <person name="Albersmeier A."/>
            <person name="Winkler A."/>
            <person name="Tauch A."/>
        </authorList>
    </citation>
    <scope>NUCLEOTIDE SEQUENCE [LARGE SCALE GENOMIC DNA]</scope>
    <source>
        <strain evidence="4">DSM 45634</strain>
    </source>
</reference>
<feature type="region of interest" description="Disordered" evidence="1">
    <location>
        <begin position="265"/>
        <end position="286"/>
    </location>
</feature>
<name>A0A0G3HHM2_9CORY</name>
<dbReference type="OrthoDB" id="4398810at2"/>
<accession>A0A0G3HHM2</accession>
<dbReference type="Proteomes" id="UP000035548">
    <property type="component" value="Chromosome"/>
</dbReference>
<feature type="chain" id="PRO_5005184591" description="SCP domain-containing protein" evidence="2">
    <location>
        <begin position="31"/>
        <end position="304"/>
    </location>
</feature>
<dbReference type="InterPro" id="IPR035940">
    <property type="entry name" value="CAP_sf"/>
</dbReference>
<dbReference type="STRING" id="1072256.CUTER_07245"/>
<dbReference type="Gene3D" id="3.40.33.10">
    <property type="entry name" value="CAP"/>
    <property type="match status" value="1"/>
</dbReference>
<evidence type="ECO:0000256" key="1">
    <source>
        <dbReference type="SAM" id="MobiDB-lite"/>
    </source>
</evidence>
<dbReference type="PATRIC" id="fig|1072256.5.peg.1433"/>
<protein>
    <recommendedName>
        <fullName evidence="5">SCP domain-containing protein</fullName>
    </recommendedName>
</protein>